<proteinExistence type="predicted"/>
<reference evidence="2" key="1">
    <citation type="submission" date="2017-06" db="EMBL/GenBank/DDBJ databases">
        <title>Genome analysis of Fimbriiglobus ruber SP5, the first member of the order Planctomycetales with confirmed chitinolytic capability.</title>
        <authorList>
            <person name="Ravin N.V."/>
            <person name="Rakitin A.L."/>
            <person name="Ivanova A.A."/>
            <person name="Beletsky A.V."/>
            <person name="Kulichevskaya I.S."/>
            <person name="Mardanov A.V."/>
            <person name="Dedysh S.N."/>
        </authorList>
    </citation>
    <scope>NUCLEOTIDE SEQUENCE [LARGE SCALE GENOMIC DNA]</scope>
    <source>
        <strain evidence="2">SP5</strain>
    </source>
</reference>
<dbReference type="Proteomes" id="UP000214646">
    <property type="component" value="Unassembled WGS sequence"/>
</dbReference>
<accession>A0A225DD38</accession>
<dbReference type="AlphaFoldDB" id="A0A225DD38"/>
<protein>
    <submittedName>
        <fullName evidence="1">Uncharacterized protein</fullName>
    </submittedName>
</protein>
<comment type="caution">
    <text evidence="1">The sequence shown here is derived from an EMBL/GenBank/DDBJ whole genome shotgun (WGS) entry which is preliminary data.</text>
</comment>
<evidence type="ECO:0000313" key="1">
    <source>
        <dbReference type="EMBL" id="OWK39461.1"/>
    </source>
</evidence>
<sequence>MNTDWLEVLAKAISDRLIRAIPEELKSLSGTDLHGELSMVIFTCLRSILNKPPEWLVSALTGEKK</sequence>
<gene>
    <name evidence="1" type="ORF">FRUB_06024</name>
</gene>
<dbReference type="RefSeq" id="WP_088256925.1">
    <property type="nucleotide sequence ID" value="NZ_NIDE01000010.1"/>
</dbReference>
<name>A0A225DD38_9BACT</name>
<keyword evidence="2" id="KW-1185">Reference proteome</keyword>
<evidence type="ECO:0000313" key="2">
    <source>
        <dbReference type="Proteomes" id="UP000214646"/>
    </source>
</evidence>
<organism evidence="1 2">
    <name type="scientific">Fimbriiglobus ruber</name>
    <dbReference type="NCBI Taxonomy" id="1908690"/>
    <lineage>
        <taxon>Bacteria</taxon>
        <taxon>Pseudomonadati</taxon>
        <taxon>Planctomycetota</taxon>
        <taxon>Planctomycetia</taxon>
        <taxon>Gemmatales</taxon>
        <taxon>Gemmataceae</taxon>
        <taxon>Fimbriiglobus</taxon>
    </lineage>
</organism>
<dbReference type="EMBL" id="NIDE01000010">
    <property type="protein sequence ID" value="OWK39461.1"/>
    <property type="molecule type" value="Genomic_DNA"/>
</dbReference>